<dbReference type="InterPro" id="IPR018247">
    <property type="entry name" value="EF_Hand_1_Ca_BS"/>
</dbReference>
<evidence type="ECO:0000256" key="1">
    <source>
        <dbReference type="SAM" id="MobiDB-lite"/>
    </source>
</evidence>
<organism evidence="2 3">
    <name type="scientific">Candidatus Gottesmanbacteria bacterium GW2011_GWA2_42_18</name>
    <dbReference type="NCBI Taxonomy" id="1618442"/>
    <lineage>
        <taxon>Bacteria</taxon>
        <taxon>Candidatus Gottesmaniibacteriota</taxon>
    </lineage>
</organism>
<dbReference type="InterPro" id="IPR036439">
    <property type="entry name" value="Dockerin_dom_sf"/>
</dbReference>
<accession>A0A0G0ZC18</accession>
<sequence length="809" mass="88166">MIKDKKLLVLLSLPVLLIFLGLALYAIKLNTESRKEAAATGGSIAVYPTENIITLNSDSMFSLKAVFDNGSAGEKLDYFKAEINFPEEYLKLSTEKKIDISGSGFSKIIRMDSPSKANENGKLVIELAAETPGSGPPTDKALNIANIWFIGRELTSKPKLITVSDLEVVSNASVVIAPISTTNSSVKVARVVPPTSTLTPVPGAVSCTDSDVSPEYPDGLDYFQKGTTVQKQPDGMVKTFEDYCAYAVVNQEGQANPPYSGLLSEWFCWRNPADGGKYAINRLQTCPSGCSNGACVRPPVSPTVTPTPLPTGWYDSANQLCGGSDSSRNYVTYFSSTYCRETKAFNTRSFTGRVNCSNDGTLTCYKAKGAVSNFTVKSQLMSLNNYCQNTTSSMPAYSFNNKELCKWNGPTPTPICRPLPPCVSGVTDENGNVIYCDQPPDFYWCPPPSNTPTPTATPTRTPTPTVIPTPTLTPTPTITLTPTPTCMPKPDLCNSSATDSACILPSGGWWCPPPTLTPTITPTPTRPDDLMPGDANEDGKVDGQDYVIWLNNYGRSTQNRNRDGDFNYNGTVEGLDLNIWRSHYQGKNIIKWATETVKLETESFYIMANGKKYYGIPDPGTSIEVRSDPGSNLYTTLEATWTERGSEMRLNMYFNLDPIAKYWWASELRTYDGFKPQGEWVYYQGPHFTANQGSAYTSNAIELKSTSSERGVEGTIYFKKLKLLPFVAKPTLTPTPSLSPTPPCEVIPLNCLSWNNGVATNTCPSGEIRLCPLPTCRPRPACLDGNPPCLLPETPDMCPPATSPIPNPS</sequence>
<dbReference type="GO" id="GO:0000272">
    <property type="term" value="P:polysaccharide catabolic process"/>
    <property type="evidence" value="ECO:0007669"/>
    <property type="project" value="InterPro"/>
</dbReference>
<protein>
    <submittedName>
        <fullName evidence="2">Uncharacterized protein</fullName>
    </submittedName>
</protein>
<dbReference type="PATRIC" id="fig|1618442.3.peg.873"/>
<gene>
    <name evidence="2" type="ORF">UV09_C0019G0007</name>
</gene>
<evidence type="ECO:0000313" key="2">
    <source>
        <dbReference type="EMBL" id="KKS46280.1"/>
    </source>
</evidence>
<evidence type="ECO:0000313" key="3">
    <source>
        <dbReference type="Proteomes" id="UP000034320"/>
    </source>
</evidence>
<dbReference type="SUPFAM" id="SSF63446">
    <property type="entry name" value="Type I dockerin domain"/>
    <property type="match status" value="1"/>
</dbReference>
<dbReference type="Gene3D" id="1.10.1330.10">
    <property type="entry name" value="Dockerin domain"/>
    <property type="match status" value="1"/>
</dbReference>
<feature type="compositionally biased region" description="Low complexity" evidence="1">
    <location>
        <begin position="474"/>
        <end position="483"/>
    </location>
</feature>
<feature type="compositionally biased region" description="Low complexity" evidence="1">
    <location>
        <begin position="452"/>
        <end position="464"/>
    </location>
</feature>
<dbReference type="AlphaFoldDB" id="A0A0G0ZC18"/>
<name>A0A0G0ZC18_9BACT</name>
<dbReference type="EMBL" id="LCDD01000019">
    <property type="protein sequence ID" value="KKS46280.1"/>
    <property type="molecule type" value="Genomic_DNA"/>
</dbReference>
<feature type="region of interest" description="Disordered" evidence="1">
    <location>
        <begin position="451"/>
        <end position="483"/>
    </location>
</feature>
<reference evidence="2 3" key="1">
    <citation type="journal article" date="2015" name="Nature">
        <title>rRNA introns, odd ribosomes, and small enigmatic genomes across a large radiation of phyla.</title>
        <authorList>
            <person name="Brown C.T."/>
            <person name="Hug L.A."/>
            <person name="Thomas B.C."/>
            <person name="Sharon I."/>
            <person name="Castelle C.J."/>
            <person name="Singh A."/>
            <person name="Wilkins M.J."/>
            <person name="Williams K.H."/>
            <person name="Banfield J.F."/>
        </authorList>
    </citation>
    <scope>NUCLEOTIDE SEQUENCE [LARGE SCALE GENOMIC DNA]</scope>
</reference>
<dbReference type="Proteomes" id="UP000034320">
    <property type="component" value="Unassembled WGS sequence"/>
</dbReference>
<comment type="caution">
    <text evidence="2">The sequence shown here is derived from an EMBL/GenBank/DDBJ whole genome shotgun (WGS) entry which is preliminary data.</text>
</comment>
<dbReference type="PROSITE" id="PS00018">
    <property type="entry name" value="EF_HAND_1"/>
    <property type="match status" value="1"/>
</dbReference>
<proteinExistence type="predicted"/>